<dbReference type="Proteomes" id="UP000605024">
    <property type="component" value="Unassembled WGS sequence"/>
</dbReference>
<dbReference type="AlphaFoldDB" id="A0A8I0G749"/>
<comment type="caution">
    <text evidence="1">The sequence shown here is derived from an EMBL/GenBank/DDBJ whole genome shotgun (WGS) entry which is preliminary data.</text>
</comment>
<evidence type="ECO:0000313" key="2">
    <source>
        <dbReference type="Proteomes" id="UP000605024"/>
    </source>
</evidence>
<dbReference type="RefSeq" id="WP_096926344.1">
    <property type="nucleotide sequence ID" value="NZ_JACXSK010000035.1"/>
</dbReference>
<name>A0A8I0G749_CITBR</name>
<evidence type="ECO:0000313" key="1">
    <source>
        <dbReference type="EMBL" id="MBD3126162.1"/>
    </source>
</evidence>
<reference evidence="1" key="1">
    <citation type="submission" date="2020-09" db="EMBL/GenBank/DDBJ databases">
        <title>Characterization of IncC plasmids in Enterobacterales of food-producing animals originating from China.</title>
        <authorList>
            <person name="Zhang Y."/>
            <person name="Lei C.-W."/>
        </authorList>
    </citation>
    <scope>NUCLEOTIDE SEQUENCE</scope>
    <source>
        <strain evidence="1">CC1</strain>
    </source>
</reference>
<proteinExistence type="predicted"/>
<protein>
    <submittedName>
        <fullName evidence="1">Uncharacterized protein</fullName>
    </submittedName>
</protein>
<gene>
    <name evidence="1" type="ORF">ID160_26290</name>
</gene>
<accession>A0A8I0G749</accession>
<sequence length="76" mass="8972">MRNNPCKTELKVARSQLKKLRTMSEKLKEMSCEWDGLSGWLETESEQLVDSVDKHLEALEDQIREWSEGRDNREGY</sequence>
<dbReference type="EMBL" id="JACXSK010000035">
    <property type="protein sequence ID" value="MBD3126162.1"/>
    <property type="molecule type" value="Genomic_DNA"/>
</dbReference>
<organism evidence="1 2">
    <name type="scientific">Citrobacter braakii</name>
    <dbReference type="NCBI Taxonomy" id="57706"/>
    <lineage>
        <taxon>Bacteria</taxon>
        <taxon>Pseudomonadati</taxon>
        <taxon>Pseudomonadota</taxon>
        <taxon>Gammaproteobacteria</taxon>
        <taxon>Enterobacterales</taxon>
        <taxon>Enterobacteriaceae</taxon>
        <taxon>Citrobacter</taxon>
        <taxon>Citrobacter freundii complex</taxon>
    </lineage>
</organism>